<dbReference type="STRING" id="44252.DJ90_1313"/>
<dbReference type="InterPro" id="IPR052206">
    <property type="entry name" value="Retinol_saturase"/>
</dbReference>
<dbReference type="GeneID" id="77010688"/>
<dbReference type="EMBL" id="JMQA01000047">
    <property type="protein sequence ID" value="KFM94622.1"/>
    <property type="molecule type" value="Genomic_DNA"/>
</dbReference>
<dbReference type="OrthoDB" id="9814556at2"/>
<evidence type="ECO:0000256" key="3">
    <source>
        <dbReference type="ARBA" id="ARBA00022827"/>
    </source>
</evidence>
<keyword evidence="3" id="KW-0274">FAD</keyword>
<dbReference type="SUPFAM" id="SSF51905">
    <property type="entry name" value="FAD/NAD(P)-binding domain"/>
    <property type="match status" value="1"/>
</dbReference>
<evidence type="ECO:0000313" key="8">
    <source>
        <dbReference type="Proteomes" id="UP000029278"/>
    </source>
</evidence>
<keyword evidence="4" id="KW-0521">NADP</keyword>
<name>A0A090Y9Y8_PAEMA</name>
<dbReference type="GO" id="GO:0016491">
    <property type="term" value="F:oxidoreductase activity"/>
    <property type="evidence" value="ECO:0007669"/>
    <property type="project" value="InterPro"/>
</dbReference>
<dbReference type="Gene3D" id="3.50.50.60">
    <property type="entry name" value="FAD/NAD(P)-binding domain"/>
    <property type="match status" value="2"/>
</dbReference>
<dbReference type="PANTHER" id="PTHR46091">
    <property type="entry name" value="BLR7054 PROTEIN"/>
    <property type="match status" value="1"/>
</dbReference>
<sequence length="504" mass="56404">MNHYDVVIVGAGIGGLTCGARLSALGYKVGVFDQHYLPGGYATNFQRKGYTFDAALHGVGALGQGQGFYQILQASGVMQYIQPLPKEHPYSIRWKGEKFDIPQDAGAYLALLQRRFPEEKEGIARLFDAIRRLSAEMKFLNDPGIAGWIKALGFWAKCPTLVQWSKLTTAQVIERYVKSAEFMSFFTVLWPYYGLPPQRLSALYFFIPWLGYHFEGTYYIQGGAQALSDALVYVIEQNGGKVHLRQEVTEILIHEKKARGIRTQKGLEFTADWVVSNASPEHTLGPLIHHHPRAEKYRKRLVEHEIGPSLTQLYIGLSCPPEELGIVEEDLLLAEETDHQADYDNAIQGKYAAANLGLTNYNKMDPALNRSDRGVLAVTLIDDIGNWPERGEAYTRKKQEVTDILLQRLESSYPGIKERIALLELGTPRTMERYTKNPRGAVYGFAQTVNQSGIKRTPRKTPFAGLSLVGAWTQPGGGFQGAATSGFLEAQRIHKQLQLRKNRG</sequence>
<evidence type="ECO:0000259" key="6">
    <source>
        <dbReference type="Pfam" id="PF01593"/>
    </source>
</evidence>
<feature type="domain" description="Amine oxidase" evidence="6">
    <location>
        <begin position="13"/>
        <end position="493"/>
    </location>
</feature>
<evidence type="ECO:0000256" key="5">
    <source>
        <dbReference type="ARBA" id="ARBA00023027"/>
    </source>
</evidence>
<dbReference type="PATRIC" id="fig|44252.3.peg.5598"/>
<dbReference type="InterPro" id="IPR036188">
    <property type="entry name" value="FAD/NAD-bd_sf"/>
</dbReference>
<dbReference type="Proteomes" id="UP000029278">
    <property type="component" value="Unassembled WGS sequence"/>
</dbReference>
<keyword evidence="2" id="KW-0732">Signal</keyword>
<dbReference type="PANTHER" id="PTHR46091:SF3">
    <property type="entry name" value="AMINE OXIDASE DOMAIN-CONTAINING PROTEIN"/>
    <property type="match status" value="1"/>
</dbReference>
<proteinExistence type="predicted"/>
<dbReference type="AlphaFoldDB" id="A0A090Y9Y8"/>
<dbReference type="Pfam" id="PF01593">
    <property type="entry name" value="Amino_oxidase"/>
    <property type="match status" value="1"/>
</dbReference>
<comment type="caution">
    <text evidence="7">The sequence shown here is derived from an EMBL/GenBank/DDBJ whole genome shotgun (WGS) entry which is preliminary data.</text>
</comment>
<dbReference type="HOGENOM" id="CLU_019722_1_1_9"/>
<evidence type="ECO:0000256" key="1">
    <source>
        <dbReference type="ARBA" id="ARBA00022630"/>
    </source>
</evidence>
<gene>
    <name evidence="7" type="ORF">DJ90_1313</name>
</gene>
<evidence type="ECO:0000256" key="2">
    <source>
        <dbReference type="ARBA" id="ARBA00022729"/>
    </source>
</evidence>
<protein>
    <submittedName>
        <fullName evidence="7">Pyridine nucleotide-disulfide oxidoreductase family protein</fullName>
    </submittedName>
</protein>
<dbReference type="InterPro" id="IPR002937">
    <property type="entry name" value="Amino_oxidase"/>
</dbReference>
<dbReference type="RefSeq" id="WP_036618611.1">
    <property type="nucleotide sequence ID" value="NZ_JAKOBR010000009.1"/>
</dbReference>
<keyword evidence="8" id="KW-1185">Reference proteome</keyword>
<keyword evidence="1" id="KW-0285">Flavoprotein</keyword>
<organism evidence="7 8">
    <name type="scientific">Paenibacillus macerans</name>
    <name type="common">Bacillus macerans</name>
    <dbReference type="NCBI Taxonomy" id="44252"/>
    <lineage>
        <taxon>Bacteria</taxon>
        <taxon>Bacillati</taxon>
        <taxon>Bacillota</taxon>
        <taxon>Bacilli</taxon>
        <taxon>Bacillales</taxon>
        <taxon>Paenibacillaceae</taxon>
        <taxon>Paenibacillus</taxon>
    </lineage>
</organism>
<evidence type="ECO:0000256" key="4">
    <source>
        <dbReference type="ARBA" id="ARBA00022857"/>
    </source>
</evidence>
<keyword evidence="5" id="KW-0520">NAD</keyword>
<evidence type="ECO:0000313" key="7">
    <source>
        <dbReference type="EMBL" id="KFM94622.1"/>
    </source>
</evidence>
<accession>A0A090Y9Y8</accession>
<reference evidence="7 8" key="1">
    <citation type="submission" date="2014-04" db="EMBL/GenBank/DDBJ databases">
        <authorList>
            <person name="Bishop-Lilly K.A."/>
            <person name="Broomall S.M."/>
            <person name="Chain P.S."/>
            <person name="Chertkov O."/>
            <person name="Coyne S.R."/>
            <person name="Daligault H.E."/>
            <person name="Davenport K.W."/>
            <person name="Erkkila T."/>
            <person name="Frey K.G."/>
            <person name="Gibbons H.S."/>
            <person name="Gu W."/>
            <person name="Jaissle J."/>
            <person name="Johnson S.L."/>
            <person name="Koroleva G.I."/>
            <person name="Ladner J.T."/>
            <person name="Lo C.-C."/>
            <person name="Minogue T.D."/>
            <person name="Munk C."/>
            <person name="Palacios G.F."/>
            <person name="Redden C.L."/>
            <person name="Rosenzweig C.N."/>
            <person name="Scholz M.B."/>
            <person name="Teshima H."/>
            <person name="Xu Y."/>
        </authorList>
    </citation>
    <scope>NUCLEOTIDE SEQUENCE [LARGE SCALE GENOMIC DNA]</scope>
    <source>
        <strain evidence="7 8">8244</strain>
    </source>
</reference>